<dbReference type="InterPro" id="IPR038277">
    <property type="entry name" value="UreF_sf"/>
</dbReference>
<sequence length="246" mass="27737">MSGQKEDSNNRLNTGGISTDQQLLHLFQIHDSAFPIGSYTQSFGMETYIQQNMIKTKQDLIEYCKSYLYYNLACGDGILIKESYKAAENEDFDKLAKLEQICNGMKLAKESRDGSIKMGKQFLQTVLPLSESKLVNEWKNKFDNKVIKGHYPVLYGIYTASLDVHVEQAVLTFLYASVNGLIQNAVRAVPLGQNNGVQAMYELLSPIEEASHIVENSTLDDLHNNALGIEMASMQHEYLFSRLFIS</sequence>
<evidence type="ECO:0000313" key="4">
    <source>
        <dbReference type="EMBL" id="UOQ94745.1"/>
    </source>
</evidence>
<comment type="subcellular location">
    <subcellularLocation>
        <location evidence="3">Cytoplasm</location>
    </subcellularLocation>
</comment>
<accession>A0ABY4H4B3</accession>
<dbReference type="PANTHER" id="PTHR33620">
    <property type="entry name" value="UREASE ACCESSORY PROTEIN F"/>
    <property type="match status" value="1"/>
</dbReference>
<protein>
    <recommendedName>
        <fullName evidence="3">Urease accessory protein UreF</fullName>
    </recommendedName>
</protein>
<reference evidence="4 5" key="1">
    <citation type="submission" date="2022-04" db="EMBL/GenBank/DDBJ databases">
        <title>Halobacillus sp. isolated from saltern.</title>
        <authorList>
            <person name="Won M."/>
            <person name="Lee C.-M."/>
            <person name="Woen H.-Y."/>
            <person name="Kwon S.-W."/>
        </authorList>
    </citation>
    <scope>NUCLEOTIDE SEQUENCE [LARGE SCALE GENOMIC DNA]</scope>
    <source>
        <strain evidence="4 5">SSTM10-2</strain>
    </source>
</reference>
<dbReference type="Proteomes" id="UP000831880">
    <property type="component" value="Chromosome"/>
</dbReference>
<keyword evidence="5" id="KW-1185">Reference proteome</keyword>
<dbReference type="PANTHER" id="PTHR33620:SF1">
    <property type="entry name" value="UREASE ACCESSORY PROTEIN F"/>
    <property type="match status" value="1"/>
</dbReference>
<dbReference type="Pfam" id="PF01730">
    <property type="entry name" value="UreF"/>
    <property type="match status" value="1"/>
</dbReference>
<keyword evidence="3" id="KW-0963">Cytoplasm</keyword>
<comment type="subunit">
    <text evidence="3">UreD, UreF and UreG form a complex that acts as a GTP-hydrolysis-dependent molecular chaperone, activating the urease apoprotein by helping to assemble the nickel containing metallocenter of UreC. The UreE protein probably delivers the nickel.</text>
</comment>
<dbReference type="HAMAP" id="MF_01385">
    <property type="entry name" value="UreF"/>
    <property type="match status" value="1"/>
</dbReference>
<dbReference type="Gene3D" id="1.10.4190.10">
    <property type="entry name" value="Urease accessory protein UreF"/>
    <property type="match status" value="1"/>
</dbReference>
<dbReference type="InterPro" id="IPR002639">
    <property type="entry name" value="UreF"/>
</dbReference>
<comment type="similarity">
    <text evidence="3">Belongs to the UreF family.</text>
</comment>
<organism evidence="4 5">
    <name type="scientific">Halobacillus shinanisalinarum</name>
    <dbReference type="NCBI Taxonomy" id="2932258"/>
    <lineage>
        <taxon>Bacteria</taxon>
        <taxon>Bacillati</taxon>
        <taxon>Bacillota</taxon>
        <taxon>Bacilli</taxon>
        <taxon>Bacillales</taxon>
        <taxon>Bacillaceae</taxon>
        <taxon>Halobacillus</taxon>
    </lineage>
</organism>
<comment type="function">
    <text evidence="3">Required for maturation of urease via the functional incorporation of the urease nickel metallocenter.</text>
</comment>
<dbReference type="EMBL" id="CP095074">
    <property type="protein sequence ID" value="UOQ94745.1"/>
    <property type="molecule type" value="Genomic_DNA"/>
</dbReference>
<keyword evidence="1 3" id="KW-0996">Nickel insertion</keyword>
<name>A0ABY4H4B3_9BACI</name>
<keyword evidence="2 3" id="KW-0143">Chaperone</keyword>
<dbReference type="RefSeq" id="WP_244754588.1">
    <property type="nucleotide sequence ID" value="NZ_CP095074.1"/>
</dbReference>
<proteinExistence type="inferred from homology"/>
<evidence type="ECO:0000256" key="3">
    <source>
        <dbReference type="HAMAP-Rule" id="MF_01385"/>
    </source>
</evidence>
<dbReference type="PIRSF" id="PIRSF009467">
    <property type="entry name" value="Ureas_acces_UreF"/>
    <property type="match status" value="1"/>
</dbReference>
<gene>
    <name evidence="3" type="primary">ureF</name>
    <name evidence="4" type="ORF">MUO14_07360</name>
</gene>
<evidence type="ECO:0000313" key="5">
    <source>
        <dbReference type="Proteomes" id="UP000831880"/>
    </source>
</evidence>
<evidence type="ECO:0000256" key="1">
    <source>
        <dbReference type="ARBA" id="ARBA00022988"/>
    </source>
</evidence>
<evidence type="ECO:0000256" key="2">
    <source>
        <dbReference type="ARBA" id="ARBA00023186"/>
    </source>
</evidence>